<proteinExistence type="predicted"/>
<name>A0ABY4R1Q2_9ACTN</name>
<dbReference type="RefSeq" id="WP_249773143.1">
    <property type="nucleotide sequence ID" value="NZ_CP097332.1"/>
</dbReference>
<organism evidence="1 2">
    <name type="scientific">Jatrophihabitans telluris</name>
    <dbReference type="NCBI Taxonomy" id="2038343"/>
    <lineage>
        <taxon>Bacteria</taxon>
        <taxon>Bacillati</taxon>
        <taxon>Actinomycetota</taxon>
        <taxon>Actinomycetes</taxon>
        <taxon>Jatrophihabitantales</taxon>
        <taxon>Jatrophihabitantaceae</taxon>
        <taxon>Jatrophihabitans</taxon>
    </lineage>
</organism>
<dbReference type="Proteomes" id="UP001056336">
    <property type="component" value="Chromosome"/>
</dbReference>
<sequence length="175" mass="19274">MTDGFDVWIASFDLHDEDDPGTPPEGLPEFLRATFDTHGAVSRDEVRRLYYERESELAHKAVALFVADVERTSTFNPSINIRRDEHGTLIVSYNGNYSTPATLAIRAPETICEVADNLRDHVVDDLSAAWPVCPTHGFGLDPRSVKGHAVWFCRHGDHSVSAIGQLPSSAAARMG</sequence>
<gene>
    <name evidence="1" type="ORF">M6D93_04395</name>
</gene>
<reference evidence="1" key="2">
    <citation type="submission" date="2022-05" db="EMBL/GenBank/DDBJ databases">
        <authorList>
            <person name="Kim J.-S."/>
            <person name="Lee K."/>
            <person name="Suh M."/>
            <person name="Eom M."/>
            <person name="Kim J.-S."/>
            <person name="Kim D.-S."/>
            <person name="Ko S.-H."/>
            <person name="Shin Y."/>
            <person name="Lee J.-S."/>
        </authorList>
    </citation>
    <scope>NUCLEOTIDE SEQUENCE</scope>
    <source>
        <strain evidence="1">N237</strain>
    </source>
</reference>
<evidence type="ECO:0000313" key="2">
    <source>
        <dbReference type="Proteomes" id="UP001056336"/>
    </source>
</evidence>
<keyword evidence="2" id="KW-1185">Reference proteome</keyword>
<evidence type="ECO:0000313" key="1">
    <source>
        <dbReference type="EMBL" id="UQX89247.1"/>
    </source>
</evidence>
<reference evidence="1" key="1">
    <citation type="journal article" date="2018" name="Int. J. Syst. Evol. Microbiol.">
        <title>Jatrophihabitans telluris sp. nov., isolated from sediment soil of lava forest wetlands and the emended description of the genus Jatrophihabitans.</title>
        <authorList>
            <person name="Lee K.C."/>
            <person name="Suh M.K."/>
            <person name="Eom M.K."/>
            <person name="Kim K.K."/>
            <person name="Kim J.S."/>
            <person name="Kim D.S."/>
            <person name="Ko S.H."/>
            <person name="Shin Y.K."/>
            <person name="Lee J.S."/>
        </authorList>
    </citation>
    <scope>NUCLEOTIDE SEQUENCE</scope>
    <source>
        <strain evidence="1">N237</strain>
    </source>
</reference>
<dbReference type="EMBL" id="CP097332">
    <property type="protein sequence ID" value="UQX89247.1"/>
    <property type="molecule type" value="Genomic_DNA"/>
</dbReference>
<accession>A0ABY4R1Q2</accession>
<protein>
    <submittedName>
        <fullName evidence="1">Uncharacterized protein</fullName>
    </submittedName>
</protein>